<name>Q7U8I6_PARMW</name>
<accession>Q7U8I6</accession>
<sequence>MTNTWSQRVVERFGRSADRYDGAANLQQSMARQLAERCRRQSIPRGFWVDLGSGTGLLADDLERLHPGQTVLRVDGSDAMLRRHHPTARTCCLDLNQPLPNWSSAPVLLSSSFVLHWLTSPATFLQHWYERLAEGGWLVVAVPVAGSFQQWHQAAERAQLPCTALRFPEVDDLLNVVPRSAVRHQRLHCFSRRAQRPLELLRPMRTIGASSSTHPGLGPSQWRRLARAWPDAETPSLTWHVLSLMLQR</sequence>
<evidence type="ECO:0000313" key="1">
    <source>
        <dbReference type="EMBL" id="CAE07147.1"/>
    </source>
</evidence>
<dbReference type="Gene3D" id="3.40.50.150">
    <property type="entry name" value="Vaccinia Virus protein VP39"/>
    <property type="match status" value="1"/>
</dbReference>
<organism evidence="1 2">
    <name type="scientific">Parasynechococcus marenigrum (strain WH8102)</name>
    <dbReference type="NCBI Taxonomy" id="84588"/>
    <lineage>
        <taxon>Bacteria</taxon>
        <taxon>Bacillati</taxon>
        <taxon>Cyanobacteriota</taxon>
        <taxon>Cyanophyceae</taxon>
        <taxon>Synechococcales</taxon>
        <taxon>Prochlorococcaceae</taxon>
        <taxon>Parasynechococcus</taxon>
        <taxon>Parasynechococcus marenigrum</taxon>
    </lineage>
</organism>
<evidence type="ECO:0008006" key="3">
    <source>
        <dbReference type="Google" id="ProtNLM"/>
    </source>
</evidence>
<dbReference type="RefSeq" id="WP_011127499.1">
    <property type="nucleotide sequence ID" value="NC_005070.1"/>
</dbReference>
<dbReference type="CDD" id="cd02440">
    <property type="entry name" value="AdoMet_MTases"/>
    <property type="match status" value="1"/>
</dbReference>
<dbReference type="Proteomes" id="UP000001422">
    <property type="component" value="Chromosome"/>
</dbReference>
<reference evidence="1 2" key="1">
    <citation type="journal article" date="2003" name="Nature">
        <title>The genome of a motile marine Synechococcus.</title>
        <authorList>
            <person name="Palenik B."/>
            <person name="Brahamsha B."/>
            <person name="Larimer F."/>
            <person name="Land M."/>
            <person name="Hauser L."/>
            <person name="Chain P."/>
            <person name="Lamerdin J."/>
            <person name="Regala W."/>
            <person name="Allen E.A."/>
            <person name="McCarren J."/>
            <person name="Paulsen I."/>
            <person name="Dufresne A."/>
            <person name="Partensky F."/>
            <person name="Webb E."/>
            <person name="Waterbury J."/>
        </authorList>
    </citation>
    <scope>NUCLEOTIDE SEQUENCE [LARGE SCALE GENOMIC DNA]</scope>
    <source>
        <strain evidence="1 2">WH8102</strain>
    </source>
</reference>
<gene>
    <name evidence="1" type="ordered locus">SYNW0632</name>
</gene>
<dbReference type="KEGG" id="syw:SYNW0632"/>
<dbReference type="Pfam" id="PF13489">
    <property type="entry name" value="Methyltransf_23"/>
    <property type="match status" value="1"/>
</dbReference>
<dbReference type="PANTHER" id="PTHR43861:SF1">
    <property type="entry name" value="TRANS-ACONITATE 2-METHYLTRANSFERASE"/>
    <property type="match status" value="1"/>
</dbReference>
<dbReference type="SUPFAM" id="SSF53335">
    <property type="entry name" value="S-adenosyl-L-methionine-dependent methyltransferases"/>
    <property type="match status" value="1"/>
</dbReference>
<proteinExistence type="predicted"/>
<dbReference type="InterPro" id="IPR029063">
    <property type="entry name" value="SAM-dependent_MTases_sf"/>
</dbReference>
<dbReference type="HOGENOM" id="CLU_046586_2_3_3"/>
<keyword evidence="2" id="KW-1185">Reference proteome</keyword>
<dbReference type="EMBL" id="BX569690">
    <property type="protein sequence ID" value="CAE07147.1"/>
    <property type="molecule type" value="Genomic_DNA"/>
</dbReference>
<protein>
    <recommendedName>
        <fullName evidence="3">Methyltransferase domain-containing protein</fullName>
    </recommendedName>
</protein>
<evidence type="ECO:0000313" key="2">
    <source>
        <dbReference type="Proteomes" id="UP000001422"/>
    </source>
</evidence>
<dbReference type="PANTHER" id="PTHR43861">
    <property type="entry name" value="TRANS-ACONITATE 2-METHYLTRANSFERASE-RELATED"/>
    <property type="match status" value="1"/>
</dbReference>
<dbReference type="STRING" id="84588.SYNW0632"/>
<dbReference type="eggNOG" id="COG4106">
    <property type="taxonomic scope" value="Bacteria"/>
</dbReference>
<dbReference type="AlphaFoldDB" id="Q7U8I6"/>